<dbReference type="Pfam" id="PF07727">
    <property type="entry name" value="RVT_2"/>
    <property type="match status" value="1"/>
</dbReference>
<dbReference type="STRING" id="4081.A0A3Q7G585"/>
<protein>
    <recommendedName>
        <fullName evidence="1">Reverse transcriptase Ty1/copia-type domain-containing protein</fullName>
    </recommendedName>
</protein>
<evidence type="ECO:0000313" key="2">
    <source>
        <dbReference type="EnsemblPlants" id="Solyc03g033760.2.1"/>
    </source>
</evidence>
<dbReference type="Gramene" id="Solyc03g033760.2.1">
    <property type="protein sequence ID" value="Solyc03g033760.2.1"/>
    <property type="gene ID" value="Solyc03g033760.2"/>
</dbReference>
<feature type="domain" description="Reverse transcriptase Ty1/copia-type" evidence="1">
    <location>
        <begin position="199"/>
        <end position="274"/>
    </location>
</feature>
<dbReference type="InParanoid" id="A0A3Q7G585"/>
<dbReference type="Proteomes" id="UP000004994">
    <property type="component" value="Chromosome 3"/>
</dbReference>
<proteinExistence type="predicted"/>
<sequence length="415" mass="45715">MTPWLASLHIFLVNYRLKSFALHEQMSKLYIMHLLHILFLKLLKTLDSQFGSGHGRGRSSFKSRDCGGKGCGFGGRGLQPQINSSNHNTCISAAGQPPLGNGGTYPVSYNSYFVGTNAPSRGVLGSLDSSNDPAVQSLDPSSSIGTSHGKLNPYTTASTSYSSTFTIMRLLVLFSMPELLSVLGFYVYSSLFIWNSYLLLYVDDIILTLSHVSLVDDPIECLSRQFSVKDLGDIYYFLGVHATRTSTDLHLSQQKYVSDLFLKFHMHTCKPIHTLFASRTSLSLVDGALQYLTLTRPNIAYALSVVSQFMHALRVPLIYSVKRIFRYLQGTITHGLFMSASSSTSTMVAYSDVDWVGCPDSQCSTTGSAVFLSSNLISWLAKKQSTVSRSSTEAEYRVIACTVDDESHLDSTCSF</sequence>
<keyword evidence="3" id="KW-1185">Reference proteome</keyword>
<organism evidence="2">
    <name type="scientific">Solanum lycopersicum</name>
    <name type="common">Tomato</name>
    <name type="synonym">Lycopersicon esculentum</name>
    <dbReference type="NCBI Taxonomy" id="4081"/>
    <lineage>
        <taxon>Eukaryota</taxon>
        <taxon>Viridiplantae</taxon>
        <taxon>Streptophyta</taxon>
        <taxon>Embryophyta</taxon>
        <taxon>Tracheophyta</taxon>
        <taxon>Spermatophyta</taxon>
        <taxon>Magnoliopsida</taxon>
        <taxon>eudicotyledons</taxon>
        <taxon>Gunneridae</taxon>
        <taxon>Pentapetalae</taxon>
        <taxon>asterids</taxon>
        <taxon>lamiids</taxon>
        <taxon>Solanales</taxon>
        <taxon>Solanaceae</taxon>
        <taxon>Solanoideae</taxon>
        <taxon>Solaneae</taxon>
        <taxon>Solanum</taxon>
        <taxon>Solanum subgen. Lycopersicon</taxon>
    </lineage>
</organism>
<accession>A0A3Q7G585</accession>
<dbReference type="PaxDb" id="4081-Solyc03g033760.1.1"/>
<reference evidence="2" key="1">
    <citation type="journal article" date="2012" name="Nature">
        <title>The tomato genome sequence provides insights into fleshy fruit evolution.</title>
        <authorList>
            <consortium name="Tomato Genome Consortium"/>
        </authorList>
    </citation>
    <scope>NUCLEOTIDE SEQUENCE [LARGE SCALE GENOMIC DNA]</scope>
    <source>
        <strain evidence="2">cv. Heinz 1706</strain>
    </source>
</reference>
<reference evidence="2" key="2">
    <citation type="submission" date="2019-01" db="UniProtKB">
        <authorList>
            <consortium name="EnsemblPlants"/>
        </authorList>
    </citation>
    <scope>IDENTIFICATION</scope>
    <source>
        <strain evidence="2">cv. Heinz 1706</strain>
    </source>
</reference>
<dbReference type="EnsemblPlants" id="Solyc03g033760.2.1">
    <property type="protein sequence ID" value="Solyc03g033760.2.1"/>
    <property type="gene ID" value="Solyc03g033760.2"/>
</dbReference>
<evidence type="ECO:0000313" key="3">
    <source>
        <dbReference type="Proteomes" id="UP000004994"/>
    </source>
</evidence>
<dbReference type="InterPro" id="IPR013103">
    <property type="entry name" value="RVT_2"/>
</dbReference>
<dbReference type="PANTHER" id="PTHR11439:SF455">
    <property type="entry name" value="RLK (RECEPTOR-LIKE PROTEIN KINASE) 8, PUTATIVE-RELATED"/>
    <property type="match status" value="1"/>
</dbReference>
<evidence type="ECO:0000259" key="1">
    <source>
        <dbReference type="Pfam" id="PF07727"/>
    </source>
</evidence>
<dbReference type="AlphaFoldDB" id="A0A3Q7G585"/>
<dbReference type="CDD" id="cd09272">
    <property type="entry name" value="RNase_HI_RT_Ty1"/>
    <property type="match status" value="1"/>
</dbReference>
<dbReference type="PANTHER" id="PTHR11439">
    <property type="entry name" value="GAG-POL-RELATED RETROTRANSPOSON"/>
    <property type="match status" value="1"/>
</dbReference>
<name>A0A3Q7G585_SOLLC</name>